<dbReference type="HOGENOM" id="CLU_130420_0_0_5"/>
<protein>
    <recommendedName>
        <fullName evidence="1">YdhG-like domain-containing protein</fullName>
    </recommendedName>
</protein>
<dbReference type="KEGG" id="eli:ELI_07840"/>
<dbReference type="eggNOG" id="ENOG5032S5R">
    <property type="taxonomic scope" value="Bacteria"/>
</dbReference>
<evidence type="ECO:0000313" key="2">
    <source>
        <dbReference type="EMBL" id="ABC63660.1"/>
    </source>
</evidence>
<dbReference type="AlphaFoldDB" id="Q2N9I1"/>
<sequence length="150" mass="17045">MAAFMAEAKTQITDVDPVDFIAEVEPARKREEARELHALFHKITGEAPAMWGPSIIGYGSYRTTYASGREVHWMRTGFSPRKAKHSLYLMGGYCDEIAAKRREELLGKLGKYKTGKSCLYINKLADVDMDVLEQLIAADWEAMHRIYPED</sequence>
<dbReference type="EMBL" id="CP000157">
    <property type="protein sequence ID" value="ABC63660.1"/>
    <property type="molecule type" value="Genomic_DNA"/>
</dbReference>
<dbReference type="Pfam" id="PF08818">
    <property type="entry name" value="DUF1801"/>
    <property type="match status" value="1"/>
</dbReference>
<keyword evidence="3" id="KW-1185">Reference proteome</keyword>
<proteinExistence type="predicted"/>
<dbReference type="STRING" id="314225.ELI_07840"/>
<organism evidence="2 3">
    <name type="scientific">Erythrobacter litoralis (strain HTCC2594)</name>
    <dbReference type="NCBI Taxonomy" id="314225"/>
    <lineage>
        <taxon>Bacteria</taxon>
        <taxon>Pseudomonadati</taxon>
        <taxon>Pseudomonadota</taxon>
        <taxon>Alphaproteobacteria</taxon>
        <taxon>Sphingomonadales</taxon>
        <taxon>Erythrobacteraceae</taxon>
        <taxon>Erythrobacter/Porphyrobacter group</taxon>
        <taxon>Erythrobacter</taxon>
    </lineage>
</organism>
<evidence type="ECO:0000313" key="3">
    <source>
        <dbReference type="Proteomes" id="UP000008808"/>
    </source>
</evidence>
<gene>
    <name evidence="2" type="ordered locus">ELI_07840</name>
</gene>
<dbReference type="Proteomes" id="UP000008808">
    <property type="component" value="Chromosome"/>
</dbReference>
<name>Q2N9I1_ERYLH</name>
<evidence type="ECO:0000259" key="1">
    <source>
        <dbReference type="Pfam" id="PF08818"/>
    </source>
</evidence>
<feature type="domain" description="YdhG-like" evidence="1">
    <location>
        <begin position="29"/>
        <end position="138"/>
    </location>
</feature>
<dbReference type="InterPro" id="IPR014922">
    <property type="entry name" value="YdhG-like"/>
</dbReference>
<accession>Q2N9I1</accession>
<reference evidence="3" key="1">
    <citation type="journal article" date="2009" name="J. Bacteriol.">
        <title>Complete genome sequence of Erythrobacter litoralis HTCC2594.</title>
        <authorList>
            <person name="Oh H.M."/>
            <person name="Giovannoni S.J."/>
            <person name="Ferriera S."/>
            <person name="Johnson J."/>
            <person name="Cho J.C."/>
        </authorList>
    </citation>
    <scope>NUCLEOTIDE SEQUENCE [LARGE SCALE GENOMIC DNA]</scope>
    <source>
        <strain evidence="3">HTCC2594</strain>
    </source>
</reference>